<feature type="transmembrane region" description="Helical" evidence="7">
    <location>
        <begin position="359"/>
        <end position="377"/>
    </location>
</feature>
<feature type="transmembrane region" description="Helical" evidence="7">
    <location>
        <begin position="68"/>
        <end position="96"/>
    </location>
</feature>
<evidence type="ECO:0000256" key="5">
    <source>
        <dbReference type="ARBA" id="ARBA00023136"/>
    </source>
</evidence>
<evidence type="ECO:0000256" key="6">
    <source>
        <dbReference type="SAM" id="Coils"/>
    </source>
</evidence>
<feature type="transmembrane region" description="Helical" evidence="7">
    <location>
        <begin position="330"/>
        <end position="347"/>
    </location>
</feature>
<keyword evidence="3 7" id="KW-0812">Transmembrane</keyword>
<gene>
    <name evidence="8" type="ORF">GXY80_08640</name>
</gene>
<evidence type="ECO:0000256" key="1">
    <source>
        <dbReference type="ARBA" id="ARBA00004651"/>
    </source>
</evidence>
<evidence type="ECO:0000313" key="8">
    <source>
        <dbReference type="EMBL" id="NLW35530.1"/>
    </source>
</evidence>
<keyword evidence="6" id="KW-0175">Coiled coil</keyword>
<dbReference type="GO" id="GO:0015920">
    <property type="term" value="P:lipopolysaccharide transport"/>
    <property type="evidence" value="ECO:0007669"/>
    <property type="project" value="TreeGrafter"/>
</dbReference>
<dbReference type="InterPro" id="IPR005495">
    <property type="entry name" value="LptG/LptF_permease"/>
</dbReference>
<accession>A0A971M423</accession>
<evidence type="ECO:0000313" key="9">
    <source>
        <dbReference type="Proteomes" id="UP000777265"/>
    </source>
</evidence>
<keyword evidence="4 7" id="KW-1133">Transmembrane helix</keyword>
<dbReference type="Pfam" id="PF03739">
    <property type="entry name" value="LptF_LptG"/>
    <property type="match status" value="1"/>
</dbReference>
<keyword evidence="5 7" id="KW-0472">Membrane</keyword>
<evidence type="ECO:0000256" key="4">
    <source>
        <dbReference type="ARBA" id="ARBA00022989"/>
    </source>
</evidence>
<dbReference type="AlphaFoldDB" id="A0A971M423"/>
<reference evidence="8" key="1">
    <citation type="journal article" date="2020" name="Biotechnol. Biofuels">
        <title>New insights from the biogas microbiome by comprehensive genome-resolved metagenomics of nearly 1600 species originating from multiple anaerobic digesters.</title>
        <authorList>
            <person name="Campanaro S."/>
            <person name="Treu L."/>
            <person name="Rodriguez-R L.M."/>
            <person name="Kovalovszki A."/>
            <person name="Ziels R.M."/>
            <person name="Maus I."/>
            <person name="Zhu X."/>
            <person name="Kougias P.G."/>
            <person name="Basile A."/>
            <person name="Luo G."/>
            <person name="Schluter A."/>
            <person name="Konstantinidis K.T."/>
            <person name="Angelidaki I."/>
        </authorList>
    </citation>
    <scope>NUCLEOTIDE SEQUENCE</scope>
    <source>
        <strain evidence="8">AS06rmzACSIP_7</strain>
    </source>
</reference>
<sequence>MTPGSHEWYIYAVHIIGKINRKFYLYLLKELSYILLLSLAILTFILVMSRLGKLTDLVINRGVDLKDIVLLIVYSSPPYLTFTFPMAFLLSTIVVLGRFTSENEILALKASGVDLKCLFVPVGFVAILITIVGLLNTNMLLPTSSNRFRDTLLNVVKKGVAIDDKEGVFNDTIPGVVIYIDKVDVQSKRLRGIMVADDRDKNLKQTISASSGIINLDPVTLDLSFLLHNGSLHRWEKAEDTYRTVSFRDYTFTMNLGGMLPNGAIRKRAFEMDRKELRSAMSKTEDQEQRYELLLEIYKKISVPLASLCFLPLAIPLGIKRKVEGKFSGVVYSLVLFVLYYILMALTENMGKTFHIPPLLTAFTPNIVIGLFSIYLLHSLNDESRTTASQMVKYFVVHYLEKAK</sequence>
<name>A0A971M423_9BACT</name>
<dbReference type="PANTHER" id="PTHR33529:SF6">
    <property type="entry name" value="YJGP_YJGQ FAMILY PERMEASE"/>
    <property type="match status" value="1"/>
</dbReference>
<evidence type="ECO:0000256" key="3">
    <source>
        <dbReference type="ARBA" id="ARBA00022692"/>
    </source>
</evidence>
<evidence type="ECO:0000256" key="2">
    <source>
        <dbReference type="ARBA" id="ARBA00022475"/>
    </source>
</evidence>
<dbReference type="GO" id="GO:0043190">
    <property type="term" value="C:ATP-binding cassette (ABC) transporter complex"/>
    <property type="evidence" value="ECO:0007669"/>
    <property type="project" value="TreeGrafter"/>
</dbReference>
<proteinExistence type="predicted"/>
<dbReference type="PANTHER" id="PTHR33529">
    <property type="entry name" value="SLR0882 PROTEIN-RELATED"/>
    <property type="match status" value="1"/>
</dbReference>
<comment type="caution">
    <text evidence="8">The sequence shown here is derived from an EMBL/GenBank/DDBJ whole genome shotgun (WGS) entry which is preliminary data.</text>
</comment>
<feature type="transmembrane region" description="Helical" evidence="7">
    <location>
        <begin position="31"/>
        <end position="48"/>
    </location>
</feature>
<dbReference type="EMBL" id="JAAYEE010000140">
    <property type="protein sequence ID" value="NLW35530.1"/>
    <property type="molecule type" value="Genomic_DNA"/>
</dbReference>
<feature type="coiled-coil region" evidence="6">
    <location>
        <begin position="267"/>
        <end position="294"/>
    </location>
</feature>
<evidence type="ECO:0000256" key="7">
    <source>
        <dbReference type="SAM" id="Phobius"/>
    </source>
</evidence>
<comment type="subcellular location">
    <subcellularLocation>
        <location evidence="1">Cell membrane</location>
        <topology evidence="1">Multi-pass membrane protein</topology>
    </subcellularLocation>
</comment>
<reference evidence="8" key="2">
    <citation type="submission" date="2020-01" db="EMBL/GenBank/DDBJ databases">
        <authorList>
            <person name="Campanaro S."/>
        </authorList>
    </citation>
    <scope>NUCLEOTIDE SEQUENCE</scope>
    <source>
        <strain evidence="8">AS06rmzACSIP_7</strain>
    </source>
</reference>
<keyword evidence="2" id="KW-1003">Cell membrane</keyword>
<feature type="transmembrane region" description="Helical" evidence="7">
    <location>
        <begin position="117"/>
        <end position="135"/>
    </location>
</feature>
<organism evidence="8 9">
    <name type="scientific">Syntrophorhabdus aromaticivorans</name>
    <dbReference type="NCBI Taxonomy" id="328301"/>
    <lineage>
        <taxon>Bacteria</taxon>
        <taxon>Pseudomonadati</taxon>
        <taxon>Thermodesulfobacteriota</taxon>
        <taxon>Syntrophorhabdia</taxon>
        <taxon>Syntrophorhabdales</taxon>
        <taxon>Syntrophorhabdaceae</taxon>
        <taxon>Syntrophorhabdus</taxon>
    </lineage>
</organism>
<protein>
    <submittedName>
        <fullName evidence="8">YjgP/YjgQ family permease</fullName>
    </submittedName>
</protein>
<dbReference type="Proteomes" id="UP000777265">
    <property type="component" value="Unassembled WGS sequence"/>
</dbReference>